<feature type="compositionally biased region" description="Polar residues" evidence="5">
    <location>
        <begin position="1279"/>
        <end position="1288"/>
    </location>
</feature>
<evidence type="ECO:0000259" key="6">
    <source>
        <dbReference type="Pfam" id="PF19047"/>
    </source>
</evidence>
<dbReference type="OrthoDB" id="10254988at2759"/>
<feature type="region of interest" description="Disordered" evidence="5">
    <location>
        <begin position="1265"/>
        <end position="1303"/>
    </location>
</feature>
<dbReference type="PANTHER" id="PTHR18947">
    <property type="entry name" value="HOOK PROTEINS"/>
    <property type="match status" value="1"/>
</dbReference>
<accession>A0A814D917</accession>
<dbReference type="EMBL" id="CAJOBC010002356">
    <property type="protein sequence ID" value="CAF3729227.1"/>
    <property type="molecule type" value="Genomic_DNA"/>
</dbReference>
<dbReference type="GO" id="GO:0051959">
    <property type="term" value="F:dynein light intermediate chain binding"/>
    <property type="evidence" value="ECO:0007669"/>
    <property type="project" value="TreeGrafter"/>
</dbReference>
<feature type="coiled-coil region" evidence="4">
    <location>
        <begin position="187"/>
        <end position="221"/>
    </location>
</feature>
<evidence type="ECO:0000256" key="2">
    <source>
        <dbReference type="ARBA" id="ARBA00022490"/>
    </source>
</evidence>
<gene>
    <name evidence="7" type="ORF">GPM918_LOCUS11393</name>
    <name evidence="8" type="ORF">SRO942_LOCUS11392</name>
</gene>
<dbReference type="Gene3D" id="1.10.287.1490">
    <property type="match status" value="1"/>
</dbReference>
<reference evidence="7" key="1">
    <citation type="submission" date="2021-02" db="EMBL/GenBank/DDBJ databases">
        <authorList>
            <person name="Nowell W R."/>
        </authorList>
    </citation>
    <scope>NUCLEOTIDE SEQUENCE</scope>
</reference>
<dbReference type="EMBL" id="CAJNOQ010002357">
    <property type="protein sequence ID" value="CAF0953902.1"/>
    <property type="molecule type" value="Genomic_DNA"/>
</dbReference>
<comment type="caution">
    <text evidence="7">The sequence shown here is derived from an EMBL/GenBank/DDBJ whole genome shotgun (WGS) entry which is preliminary data.</text>
</comment>
<evidence type="ECO:0000256" key="4">
    <source>
        <dbReference type="SAM" id="Coils"/>
    </source>
</evidence>
<feature type="coiled-coil region" evidence="4">
    <location>
        <begin position="888"/>
        <end position="929"/>
    </location>
</feature>
<name>A0A814D917_9BILA</name>
<sequence>MITLAHFFMQFVSPHSQAEGFVESKIQYEALINSSCFHLIIRSIQFKYVLDGRGNDPRLQNSKLPHDADDTSSRLVNLDFILRSIRSFVQDVLRYLIVTKLPNIYMIAKEPYAEYSFNEIERILLLLLACSISGDSKEVHIRRLQTLDEPVQQSLMPYLQEFTDDINSTIQPSTPKDESLKILFLNIEKLVQERDILYEDILELEQDKDLLKQKLEQYQSGSNLIQGGEKGEKNMSGGGGLHSTPSQTSLNTFLNDLEAKHPEIEISEYKQKMRQMKLDIDDKIDIIDTIRDELDSCRLEVNRLKNDNMELSQQSKLTRLYRDEIDSLREKVSKIEKCEQELSRCREKLDEFDHLKLKIDELQQENHLLSDSRQYLEQQIESYQIRVQELLQVELNLSRFKRDIELITNERDLIRDKLEYLLEDKLRLEFDLNSTTTQMNSLNNELKYAREDSTMTDQQSLSFTVQCQQTIKQRILKYELHTKHLEIELSQYKEKADIKQIEYEKQQIHLSLLQEQLVEYKQNIEQIEMKYDHICKEKIHLEQKQQADELQYQKYVCELQTENKHLKLTMEKMKQREQMEQTTKIHDIELENKRLQDKIIDIMQQYSQLEIEHNQLVLIRDRECTLNERIISLQLKHDQTARDLLDSDKRRQLLEYSLKHYETIEHDYLELKHSHECLLRQQQEHTTLEQDHLELKLKCEQYMIQLEKSTQTNLQLEKIKAEHLKLQQHNRELEQEKKKLERYSDDKRKEYEQLELNKQREWDQMTQKLLNNELTIEKLRQDLHDELVQREDLQTKVDSLQLQQKVPVTLQEVTDDSSINNIDQKASNITIIDVRPKSDENMNDYFMEIERKNVVLKSDNVHLHVQLRQYESIQRSLKETVETISRHLSDIQSDKQRLQLELSSYQQRIEQLQLDLDKQRKLVETVDNDRSSTLQSCHHLQQTYDQLAYDHDQLQKLYTKLEYELDTTINQLYEQKTTNRILTKECKYLQNELNNISKERNDSSNRVQQLLAQLHTLEAKLAEQKPFDEHYITLQRQFQTRNSEYQECLTSNQLLKQQLDDMKLDLSKTRSELACIQMKYTNINALYLQLISKYEFLELHSDRTEEEKSQLIDQLHSLVQQNQNVLAQALSNKDLFHEEARGYLEQLHHLMRQKELLEMKIMEQYKNMSKPRRSRGLIQSVSRKTRNILDRLANRRSRTSSADCHLYESTTAIGRNGDCDSRASPSTSSIENNSQHQQPQHARSTTPDVISSSLPSARYHHHLFTPEYGNDVTPPAHCHQSTDSLVDSSSKDESPSVPIEENVSTSYTPMRLMPPKTTDYIVANENGGPRQSPFRPIRDSPGIQRAVYDYSPSNQRRCSSTQSLNLSQNGSSLRRGHRTPITTTTFLAQQQQQSSPLKLTATDPPSSIIEKDLVLITEFGAI</sequence>
<dbReference type="GO" id="GO:0005737">
    <property type="term" value="C:cytoplasm"/>
    <property type="evidence" value="ECO:0007669"/>
    <property type="project" value="UniProtKB-SubCell"/>
</dbReference>
<evidence type="ECO:0000256" key="3">
    <source>
        <dbReference type="ARBA" id="ARBA00023054"/>
    </source>
</evidence>
<feature type="coiled-coil region" evidence="4">
    <location>
        <begin position="716"/>
        <end position="803"/>
    </location>
</feature>
<feature type="compositionally biased region" description="Low complexity" evidence="5">
    <location>
        <begin position="1359"/>
        <end position="1373"/>
    </location>
</feature>
<dbReference type="PANTHER" id="PTHR18947:SF28">
    <property type="entry name" value="GIRDIN, ISOFORM A"/>
    <property type="match status" value="1"/>
</dbReference>
<keyword evidence="2" id="KW-0963">Cytoplasm</keyword>
<dbReference type="GO" id="GO:0005813">
    <property type="term" value="C:centrosome"/>
    <property type="evidence" value="ECO:0007669"/>
    <property type="project" value="TreeGrafter"/>
</dbReference>
<keyword evidence="9" id="KW-1185">Reference proteome</keyword>
<feature type="coiled-coil region" evidence="4">
    <location>
        <begin position="1052"/>
        <end position="1121"/>
    </location>
</feature>
<dbReference type="GO" id="GO:0008017">
    <property type="term" value="F:microtubule binding"/>
    <property type="evidence" value="ECO:0007669"/>
    <property type="project" value="TreeGrafter"/>
</dbReference>
<feature type="compositionally biased region" description="Polar residues" evidence="5">
    <location>
        <begin position="1223"/>
        <end position="1253"/>
    </location>
</feature>
<dbReference type="GO" id="GO:0030705">
    <property type="term" value="P:cytoskeleton-dependent intracellular transport"/>
    <property type="evidence" value="ECO:0007669"/>
    <property type="project" value="InterPro"/>
</dbReference>
<evidence type="ECO:0000313" key="7">
    <source>
        <dbReference type="EMBL" id="CAF0953902.1"/>
    </source>
</evidence>
<dbReference type="Gene3D" id="1.10.418.10">
    <property type="entry name" value="Calponin-like domain"/>
    <property type="match status" value="1"/>
</dbReference>
<feature type="coiled-coil region" evidence="4">
    <location>
        <begin position="585"/>
        <end position="612"/>
    </location>
</feature>
<feature type="region of interest" description="Disordered" evidence="5">
    <location>
        <begin position="222"/>
        <end position="249"/>
    </location>
</feature>
<feature type="coiled-coil region" evidence="4">
    <location>
        <begin position="503"/>
        <end position="537"/>
    </location>
</feature>
<dbReference type="Pfam" id="PF19047">
    <property type="entry name" value="HOOK_N"/>
    <property type="match status" value="1"/>
</dbReference>
<protein>
    <recommendedName>
        <fullName evidence="6">HOOK N-terminal domain-containing protein</fullName>
    </recommendedName>
</protein>
<feature type="coiled-coil region" evidence="4">
    <location>
        <begin position="287"/>
        <end position="452"/>
    </location>
</feature>
<feature type="domain" description="HOOK N-terminal" evidence="6">
    <location>
        <begin position="74"/>
        <end position="161"/>
    </location>
</feature>
<evidence type="ECO:0000256" key="5">
    <source>
        <dbReference type="SAM" id="MobiDB-lite"/>
    </source>
</evidence>
<evidence type="ECO:0000313" key="8">
    <source>
        <dbReference type="EMBL" id="CAF3729227.1"/>
    </source>
</evidence>
<evidence type="ECO:0000256" key="1">
    <source>
        <dbReference type="ARBA" id="ARBA00004496"/>
    </source>
</evidence>
<dbReference type="GO" id="GO:0031122">
    <property type="term" value="P:cytoplasmic microtubule organization"/>
    <property type="evidence" value="ECO:0007669"/>
    <property type="project" value="TreeGrafter"/>
</dbReference>
<feature type="region of interest" description="Disordered" evidence="5">
    <location>
        <begin position="1212"/>
        <end position="1253"/>
    </location>
</feature>
<dbReference type="Proteomes" id="UP000663829">
    <property type="component" value="Unassembled WGS sequence"/>
</dbReference>
<dbReference type="SUPFAM" id="SSF116907">
    <property type="entry name" value="Hook domain"/>
    <property type="match status" value="1"/>
</dbReference>
<feature type="region of interest" description="Disordered" evidence="5">
    <location>
        <begin position="1353"/>
        <end position="1377"/>
    </location>
</feature>
<organism evidence="7 9">
    <name type="scientific">Didymodactylos carnosus</name>
    <dbReference type="NCBI Taxonomy" id="1234261"/>
    <lineage>
        <taxon>Eukaryota</taxon>
        <taxon>Metazoa</taxon>
        <taxon>Spiralia</taxon>
        <taxon>Gnathifera</taxon>
        <taxon>Rotifera</taxon>
        <taxon>Eurotatoria</taxon>
        <taxon>Bdelloidea</taxon>
        <taxon>Philodinida</taxon>
        <taxon>Philodinidae</taxon>
        <taxon>Didymodactylos</taxon>
    </lineage>
</organism>
<dbReference type="InterPro" id="IPR043936">
    <property type="entry name" value="HOOK_N"/>
</dbReference>
<comment type="subcellular location">
    <subcellularLocation>
        <location evidence="1">Cytoplasm</location>
    </subcellularLocation>
</comment>
<evidence type="ECO:0000313" key="9">
    <source>
        <dbReference type="Proteomes" id="UP000663829"/>
    </source>
</evidence>
<keyword evidence="3 4" id="KW-0175">Coiled coil</keyword>
<dbReference type="Proteomes" id="UP000681722">
    <property type="component" value="Unassembled WGS sequence"/>
</dbReference>
<dbReference type="InterPro" id="IPR036872">
    <property type="entry name" value="CH_dom_sf"/>
</dbReference>
<proteinExistence type="predicted"/>
<feature type="coiled-coil region" evidence="4">
    <location>
        <begin position="979"/>
        <end position="1020"/>
    </location>
</feature>